<comment type="caution">
    <text evidence="3">The sequence shown here is derived from an EMBL/GenBank/DDBJ whole genome shotgun (WGS) entry which is preliminary data.</text>
</comment>
<gene>
    <name evidence="3" type="ORF">COV58_01760</name>
</gene>
<dbReference type="Gene3D" id="3.40.30.10">
    <property type="entry name" value="Glutaredoxin"/>
    <property type="match status" value="1"/>
</dbReference>
<dbReference type="PROSITE" id="PS51354">
    <property type="entry name" value="GLUTAREDOXIN_2"/>
    <property type="match status" value="1"/>
</dbReference>
<dbReference type="AlphaFoldDB" id="A0A2M6IUI3"/>
<dbReference type="CDD" id="cd02976">
    <property type="entry name" value="NrdH"/>
    <property type="match status" value="1"/>
</dbReference>
<name>A0A2M6IUI3_9BACT</name>
<evidence type="ECO:0000259" key="2">
    <source>
        <dbReference type="Pfam" id="PF00462"/>
    </source>
</evidence>
<reference evidence="3 4" key="1">
    <citation type="submission" date="2017-09" db="EMBL/GenBank/DDBJ databases">
        <title>Depth-based differentiation of microbial function through sediment-hosted aquifers and enrichment of novel symbionts in the deep terrestrial subsurface.</title>
        <authorList>
            <person name="Probst A.J."/>
            <person name="Ladd B."/>
            <person name="Jarett J.K."/>
            <person name="Geller-Mcgrath D.E."/>
            <person name="Sieber C.M."/>
            <person name="Emerson J.B."/>
            <person name="Anantharaman K."/>
            <person name="Thomas B.C."/>
            <person name="Malmstrom R."/>
            <person name="Stieglmeier M."/>
            <person name="Klingl A."/>
            <person name="Woyke T."/>
            <person name="Ryan C.M."/>
            <person name="Banfield J.F."/>
        </authorList>
    </citation>
    <scope>NUCLEOTIDE SEQUENCE [LARGE SCALE GENOMIC DNA]</scope>
    <source>
        <strain evidence="3">CG11_big_fil_rev_8_21_14_0_20_36_8</strain>
    </source>
</reference>
<organism evidence="3 4">
    <name type="scientific">Candidatus Roizmanbacteria bacterium CG11_big_fil_rev_8_21_14_0_20_36_8</name>
    <dbReference type="NCBI Taxonomy" id="1974856"/>
    <lineage>
        <taxon>Bacteria</taxon>
        <taxon>Candidatus Roizmaniibacteriota</taxon>
    </lineage>
</organism>
<dbReference type="Pfam" id="PF00462">
    <property type="entry name" value="Glutaredoxin"/>
    <property type="match status" value="1"/>
</dbReference>
<dbReference type="Proteomes" id="UP000231056">
    <property type="component" value="Unassembled WGS sequence"/>
</dbReference>
<dbReference type="SUPFAM" id="SSF52833">
    <property type="entry name" value="Thioredoxin-like"/>
    <property type="match status" value="1"/>
</dbReference>
<feature type="domain" description="Glutaredoxin" evidence="2">
    <location>
        <begin position="3"/>
        <end position="55"/>
    </location>
</feature>
<sequence>MKVTIYTINDCSFSKLEKEYLKANNIPFEEKNLEANREYLTEMLAVSDNFAGTPVTKIEKDGSEPIIIKGFTQEEFDSALGINVQSVVQQAPIAPQVATAPVQAPTQTVPTVSPTPQEPPIVEIATDPLTEIADPTPEKDMSIQSLSEPMFDTAAPSPITPMQTPGSVNPPVQERSTEATPPPQVPVTIDQQVTETPVVTSPPQSQEALDSVLQNLQSQVAEVEGEEEDKVPPTTV</sequence>
<evidence type="ECO:0000313" key="3">
    <source>
        <dbReference type="EMBL" id="PIQ73576.1"/>
    </source>
</evidence>
<accession>A0A2M6IUI3</accession>
<protein>
    <recommendedName>
        <fullName evidence="2">Glutaredoxin domain-containing protein</fullName>
    </recommendedName>
</protein>
<feature type="compositionally biased region" description="Polar residues" evidence="1">
    <location>
        <begin position="189"/>
        <end position="210"/>
    </location>
</feature>
<proteinExistence type="predicted"/>
<dbReference type="InterPro" id="IPR002109">
    <property type="entry name" value="Glutaredoxin"/>
</dbReference>
<dbReference type="InterPro" id="IPR036249">
    <property type="entry name" value="Thioredoxin-like_sf"/>
</dbReference>
<feature type="region of interest" description="Disordered" evidence="1">
    <location>
        <begin position="151"/>
        <end position="210"/>
    </location>
</feature>
<evidence type="ECO:0000313" key="4">
    <source>
        <dbReference type="Proteomes" id="UP000231056"/>
    </source>
</evidence>
<dbReference type="EMBL" id="PCVM01000041">
    <property type="protein sequence ID" value="PIQ73576.1"/>
    <property type="molecule type" value="Genomic_DNA"/>
</dbReference>
<evidence type="ECO:0000256" key="1">
    <source>
        <dbReference type="SAM" id="MobiDB-lite"/>
    </source>
</evidence>